<evidence type="ECO:0000313" key="2">
    <source>
        <dbReference type="Proteomes" id="UP000693981"/>
    </source>
</evidence>
<dbReference type="OrthoDB" id="128332at2759"/>
<sequence length="172" mass="18979">MHLSTLARSHIADENGAPISPRLLRTDNTPGEADEEKAISIKSISALDKFKAGVEKITNAYKPTPTLGKLLEWAKKKESSESVFIKLKLDEATTFADNPTFMEWVAYTRYVETDSALANKTLSEEILVKCTRRTTGCHPYTLKETTDILSVNTARGQIVDKSGIGQDSYPAL</sequence>
<dbReference type="AlphaFoldDB" id="A0A8T1V6L2"/>
<dbReference type="EMBL" id="JAGDFL010001295">
    <property type="protein sequence ID" value="KAG7376655.1"/>
    <property type="molecule type" value="Genomic_DNA"/>
</dbReference>
<comment type="caution">
    <text evidence="1">The sequence shown here is derived from an EMBL/GenBank/DDBJ whole genome shotgun (WGS) entry which is preliminary data.</text>
</comment>
<gene>
    <name evidence="1" type="ORF">PHYBOEH_001367</name>
</gene>
<evidence type="ECO:0008006" key="3">
    <source>
        <dbReference type="Google" id="ProtNLM"/>
    </source>
</evidence>
<keyword evidence="2" id="KW-1185">Reference proteome</keyword>
<proteinExistence type="predicted"/>
<organism evidence="1 2">
    <name type="scientific">Phytophthora boehmeriae</name>
    <dbReference type="NCBI Taxonomy" id="109152"/>
    <lineage>
        <taxon>Eukaryota</taxon>
        <taxon>Sar</taxon>
        <taxon>Stramenopiles</taxon>
        <taxon>Oomycota</taxon>
        <taxon>Peronosporomycetes</taxon>
        <taxon>Peronosporales</taxon>
        <taxon>Peronosporaceae</taxon>
        <taxon>Phytophthora</taxon>
    </lineage>
</organism>
<accession>A0A8T1V6L2</accession>
<evidence type="ECO:0000313" key="1">
    <source>
        <dbReference type="EMBL" id="KAG7376655.1"/>
    </source>
</evidence>
<name>A0A8T1V6L2_9STRA</name>
<feature type="non-terminal residue" evidence="1">
    <location>
        <position position="1"/>
    </location>
</feature>
<dbReference type="Proteomes" id="UP000693981">
    <property type="component" value="Unassembled WGS sequence"/>
</dbReference>
<reference evidence="1" key="1">
    <citation type="submission" date="2021-02" db="EMBL/GenBank/DDBJ databases">
        <authorList>
            <person name="Palmer J.M."/>
        </authorList>
    </citation>
    <scope>NUCLEOTIDE SEQUENCE</scope>
    <source>
        <strain evidence="1">SCRP23</strain>
    </source>
</reference>
<protein>
    <recommendedName>
        <fullName evidence="3">RxLR effector protein</fullName>
    </recommendedName>
</protein>